<accession>A0A9J5Z0F1</accession>
<feature type="compositionally biased region" description="Polar residues" evidence="1">
    <location>
        <begin position="46"/>
        <end position="86"/>
    </location>
</feature>
<name>A0A9J5Z0F1_SOLCO</name>
<feature type="compositionally biased region" description="Polar residues" evidence="1">
    <location>
        <begin position="1"/>
        <end position="10"/>
    </location>
</feature>
<evidence type="ECO:0000256" key="1">
    <source>
        <dbReference type="SAM" id="MobiDB-lite"/>
    </source>
</evidence>
<keyword evidence="3" id="KW-1185">Reference proteome</keyword>
<dbReference type="EMBL" id="JACXVP010000005">
    <property type="protein sequence ID" value="KAG5606138.1"/>
    <property type="molecule type" value="Genomic_DNA"/>
</dbReference>
<feature type="region of interest" description="Disordered" evidence="1">
    <location>
        <begin position="1"/>
        <end position="97"/>
    </location>
</feature>
<dbReference type="AlphaFoldDB" id="A0A9J5Z0F1"/>
<proteinExistence type="predicted"/>
<comment type="caution">
    <text evidence="2">The sequence shown here is derived from an EMBL/GenBank/DDBJ whole genome shotgun (WGS) entry which is preliminary data.</text>
</comment>
<reference evidence="2 3" key="1">
    <citation type="submission" date="2020-09" db="EMBL/GenBank/DDBJ databases">
        <title>De no assembly of potato wild relative species, Solanum commersonii.</title>
        <authorList>
            <person name="Cho K."/>
        </authorList>
    </citation>
    <scope>NUCLEOTIDE SEQUENCE [LARGE SCALE GENOMIC DNA]</scope>
    <source>
        <strain evidence="2">LZ3.2</strain>
        <tissue evidence="2">Leaf</tissue>
    </source>
</reference>
<gene>
    <name evidence="2" type="ORF">H5410_027630</name>
</gene>
<protein>
    <submittedName>
        <fullName evidence="2">Uncharacterized protein</fullName>
    </submittedName>
</protein>
<organism evidence="2 3">
    <name type="scientific">Solanum commersonii</name>
    <name type="common">Commerson's wild potato</name>
    <name type="synonym">Commerson's nightshade</name>
    <dbReference type="NCBI Taxonomy" id="4109"/>
    <lineage>
        <taxon>Eukaryota</taxon>
        <taxon>Viridiplantae</taxon>
        <taxon>Streptophyta</taxon>
        <taxon>Embryophyta</taxon>
        <taxon>Tracheophyta</taxon>
        <taxon>Spermatophyta</taxon>
        <taxon>Magnoliopsida</taxon>
        <taxon>eudicotyledons</taxon>
        <taxon>Gunneridae</taxon>
        <taxon>Pentapetalae</taxon>
        <taxon>asterids</taxon>
        <taxon>lamiids</taxon>
        <taxon>Solanales</taxon>
        <taxon>Solanaceae</taxon>
        <taxon>Solanoideae</taxon>
        <taxon>Solaneae</taxon>
        <taxon>Solanum</taxon>
    </lineage>
</organism>
<dbReference type="Proteomes" id="UP000824120">
    <property type="component" value="Chromosome 5"/>
</dbReference>
<feature type="compositionally biased region" description="Basic and acidic residues" evidence="1">
    <location>
        <begin position="87"/>
        <end position="97"/>
    </location>
</feature>
<evidence type="ECO:0000313" key="3">
    <source>
        <dbReference type="Proteomes" id="UP000824120"/>
    </source>
</evidence>
<evidence type="ECO:0000313" key="2">
    <source>
        <dbReference type="EMBL" id="KAG5606138.1"/>
    </source>
</evidence>
<sequence length="97" mass="10712">MDTSPSNGEQQRPGKNVKFTNEFEYDHRQGQQAISTSSHSKKPREQGTQAGKSTNFNPSQNVVSSSSDGLVQDNTKGQKAVNSTEQEQGRRDNKSQQ</sequence>